<accession>A0A8J3HQN6</accession>
<comment type="caution">
    <text evidence="2">The sequence shown here is derived from an EMBL/GenBank/DDBJ whole genome shotgun (WGS) entry which is preliminary data.</text>
</comment>
<dbReference type="Proteomes" id="UP000637906">
    <property type="component" value="Unassembled WGS sequence"/>
</dbReference>
<dbReference type="EMBL" id="BNGU01000074">
    <property type="protein sequence ID" value="GHM60096.1"/>
    <property type="molecule type" value="Genomic_DNA"/>
</dbReference>
<dbReference type="AlphaFoldDB" id="A0A8J3HQN6"/>
<organism evidence="2 3">
    <name type="scientific">Candidatus Mesenet longicola</name>
    <dbReference type="NCBI Taxonomy" id="1892558"/>
    <lineage>
        <taxon>Bacteria</taxon>
        <taxon>Pseudomonadati</taxon>
        <taxon>Pseudomonadota</taxon>
        <taxon>Alphaproteobacteria</taxon>
        <taxon>Rickettsiales</taxon>
        <taxon>Anaplasmataceae</taxon>
        <taxon>Candidatus Mesenet</taxon>
    </lineage>
</organism>
<protein>
    <submittedName>
        <fullName evidence="2">Transposase</fullName>
    </submittedName>
</protein>
<gene>
    <name evidence="2" type="ORF">sL5_10890</name>
</gene>
<dbReference type="SUPFAM" id="SSF46689">
    <property type="entry name" value="Homeodomain-like"/>
    <property type="match status" value="1"/>
</dbReference>
<dbReference type="InterPro" id="IPR002622">
    <property type="entry name" value="Transposase_14"/>
</dbReference>
<proteinExistence type="predicted"/>
<reference evidence="2 3" key="1">
    <citation type="journal article" date="2021" name="Microb. Ecol.">
        <title>Candidatus Mesenet longicola: Novel Endosymbionts of Brontispa longissima that Induce Cytoplasmic Incompatibility.</title>
        <authorList>
            <person name="Takano S."/>
            <person name="Gotoh Y."/>
            <person name="Hayashi T."/>
        </authorList>
    </citation>
    <scope>NUCLEOTIDE SEQUENCE [LARGE SCALE GENOMIC DNA]</scope>
    <source>
        <strain evidence="2">L5</strain>
    </source>
</reference>
<feature type="domain" description="Transposase Synechocystis PCC 6803" evidence="1">
    <location>
        <begin position="5"/>
        <end position="122"/>
    </location>
</feature>
<keyword evidence="3" id="KW-1185">Reference proteome</keyword>
<evidence type="ECO:0000313" key="2">
    <source>
        <dbReference type="EMBL" id="GHM60096.1"/>
    </source>
</evidence>
<dbReference type="Pfam" id="PF01710">
    <property type="entry name" value="HTH_Tnp_IS630"/>
    <property type="match status" value="1"/>
</dbReference>
<evidence type="ECO:0000259" key="1">
    <source>
        <dbReference type="Pfam" id="PF01710"/>
    </source>
</evidence>
<evidence type="ECO:0000313" key="3">
    <source>
        <dbReference type="Proteomes" id="UP000637906"/>
    </source>
</evidence>
<sequence>MPAPYSYDLRKKAMEALDEGESRASVGQRFKIGKTTLYEWQQRRKETGDFQSKKLGTGGYNHKITDWGAFAEFAKKHGGKTLSEMAELWGNINFRTIHRALKKIGFTRKKRPMDIKREMKKSVPNLKKL</sequence>
<name>A0A8J3HQN6_9RICK</name>
<dbReference type="InterPro" id="IPR009057">
    <property type="entry name" value="Homeodomain-like_sf"/>
</dbReference>